<comment type="caution">
    <text evidence="4">The sequence shown here is derived from an EMBL/GenBank/DDBJ whole genome shotgun (WGS) entry which is preliminary data.</text>
</comment>
<dbReference type="Pfam" id="PF02178">
    <property type="entry name" value="AT_hook"/>
    <property type="match status" value="4"/>
</dbReference>
<gene>
    <name evidence="4" type="ORF">BGZ96_009417</name>
</gene>
<protein>
    <recommendedName>
        <fullName evidence="6">AT hook domain-containing protein</fullName>
    </recommendedName>
</protein>
<dbReference type="EMBL" id="JAAAIM010000057">
    <property type="protein sequence ID" value="KAG0296464.1"/>
    <property type="molecule type" value="Genomic_DNA"/>
</dbReference>
<dbReference type="Proteomes" id="UP001194696">
    <property type="component" value="Unassembled WGS sequence"/>
</dbReference>
<evidence type="ECO:0000313" key="4">
    <source>
        <dbReference type="EMBL" id="KAG0296464.1"/>
    </source>
</evidence>
<dbReference type="SMART" id="SM00384">
    <property type="entry name" value="AT_hook"/>
    <property type="match status" value="3"/>
</dbReference>
<dbReference type="PRINTS" id="PR00929">
    <property type="entry name" value="ATHOOK"/>
</dbReference>
<feature type="region of interest" description="Disordered" evidence="3">
    <location>
        <begin position="1"/>
        <end position="181"/>
    </location>
</feature>
<feature type="compositionally biased region" description="Low complexity" evidence="3">
    <location>
        <begin position="139"/>
        <end position="152"/>
    </location>
</feature>
<dbReference type="PRINTS" id="PR00930">
    <property type="entry name" value="HIGHMOBLTYIY"/>
</dbReference>
<keyword evidence="5" id="KW-1185">Reference proteome</keyword>
<feature type="compositionally biased region" description="Polar residues" evidence="3">
    <location>
        <begin position="34"/>
        <end position="52"/>
    </location>
</feature>
<evidence type="ECO:0008006" key="6">
    <source>
        <dbReference type="Google" id="ProtNLM"/>
    </source>
</evidence>
<organism evidence="4 5">
    <name type="scientific">Linnemannia gamsii</name>
    <dbReference type="NCBI Taxonomy" id="64522"/>
    <lineage>
        <taxon>Eukaryota</taxon>
        <taxon>Fungi</taxon>
        <taxon>Fungi incertae sedis</taxon>
        <taxon>Mucoromycota</taxon>
        <taxon>Mortierellomycotina</taxon>
        <taxon>Mortierellomycetes</taxon>
        <taxon>Mortierellales</taxon>
        <taxon>Mortierellaceae</taxon>
        <taxon>Linnemannia</taxon>
    </lineage>
</organism>
<keyword evidence="2" id="KW-0238">DNA-binding</keyword>
<dbReference type="InterPro" id="IPR000116">
    <property type="entry name" value="HMGA"/>
</dbReference>
<evidence type="ECO:0000256" key="1">
    <source>
        <dbReference type="ARBA" id="ARBA00022737"/>
    </source>
</evidence>
<name>A0ABQ7KCI4_9FUNG</name>
<reference evidence="4 5" key="1">
    <citation type="journal article" date="2020" name="Fungal Divers.">
        <title>Resolving the Mortierellaceae phylogeny through synthesis of multi-gene phylogenetics and phylogenomics.</title>
        <authorList>
            <person name="Vandepol N."/>
            <person name="Liber J."/>
            <person name="Desiro A."/>
            <person name="Na H."/>
            <person name="Kennedy M."/>
            <person name="Barry K."/>
            <person name="Grigoriev I.V."/>
            <person name="Miller A.N."/>
            <person name="O'Donnell K."/>
            <person name="Stajich J.E."/>
            <person name="Bonito G."/>
        </authorList>
    </citation>
    <scope>NUCLEOTIDE SEQUENCE [LARGE SCALE GENOMIC DNA]</scope>
    <source>
        <strain evidence="4 5">AD045</strain>
    </source>
</reference>
<evidence type="ECO:0000256" key="2">
    <source>
        <dbReference type="ARBA" id="ARBA00023125"/>
    </source>
</evidence>
<accession>A0ABQ7KCI4</accession>
<sequence length="181" mass="18733">MSSNNRNQHTSGGQTNASHTRKSTVASAIPSAHSAATTDVLSATAATVSGSDTAAPVKRGRGRPRKNPVETNSINKDDDNDDVSGSGSEDVPEVAPRKRGRPPKLNKVVPPVVDPSVPKRGRGRPRKNPLPTDENDTNGVSVSGSGSTTSSSKVAPSGLQGAGHHASTAEPPRKRGRPRKE</sequence>
<keyword evidence="1" id="KW-0677">Repeat</keyword>
<dbReference type="InterPro" id="IPR017956">
    <property type="entry name" value="AT_hook_DNA-bd_motif"/>
</dbReference>
<feature type="compositionally biased region" description="Polar residues" evidence="3">
    <location>
        <begin position="1"/>
        <end position="26"/>
    </location>
</feature>
<feature type="compositionally biased region" description="Low complexity" evidence="3">
    <location>
        <begin position="105"/>
        <end position="118"/>
    </location>
</feature>
<evidence type="ECO:0000256" key="3">
    <source>
        <dbReference type="SAM" id="MobiDB-lite"/>
    </source>
</evidence>
<proteinExistence type="predicted"/>
<evidence type="ECO:0000313" key="5">
    <source>
        <dbReference type="Proteomes" id="UP001194696"/>
    </source>
</evidence>